<keyword evidence="4" id="KW-1185">Reference proteome</keyword>
<accession>A0A395H9S6</accession>
<dbReference type="InterPro" id="IPR026832">
    <property type="entry name" value="Asteroid"/>
</dbReference>
<feature type="domain" description="Asteroid" evidence="2">
    <location>
        <begin position="161"/>
        <end position="429"/>
    </location>
</feature>
<dbReference type="InterPro" id="IPR039436">
    <property type="entry name" value="Asteroid_dom"/>
</dbReference>
<dbReference type="OrthoDB" id="5297549at2759"/>
<dbReference type="EMBL" id="KZ824424">
    <property type="protein sequence ID" value="RAL04386.1"/>
    <property type="molecule type" value="Genomic_DNA"/>
</dbReference>
<dbReference type="InterPro" id="IPR029060">
    <property type="entry name" value="PIN-like_dom_sf"/>
</dbReference>
<evidence type="ECO:0000259" key="2">
    <source>
        <dbReference type="Pfam" id="PF12813"/>
    </source>
</evidence>
<gene>
    <name evidence="3" type="ORF">BO80DRAFT_235377</name>
</gene>
<evidence type="ECO:0000256" key="1">
    <source>
        <dbReference type="ARBA" id="ARBA00007398"/>
    </source>
</evidence>
<name>A0A395H9S6_9EURO</name>
<reference evidence="3 4" key="1">
    <citation type="submission" date="2018-02" db="EMBL/GenBank/DDBJ databases">
        <title>The genomes of Aspergillus section Nigri reveals drivers in fungal speciation.</title>
        <authorList>
            <consortium name="DOE Joint Genome Institute"/>
            <person name="Vesth T.C."/>
            <person name="Nybo J."/>
            <person name="Theobald S."/>
            <person name="Brandl J."/>
            <person name="Frisvad J.C."/>
            <person name="Nielsen K.F."/>
            <person name="Lyhne E.K."/>
            <person name="Kogle M.E."/>
            <person name="Kuo A."/>
            <person name="Riley R."/>
            <person name="Clum A."/>
            <person name="Nolan M."/>
            <person name="Lipzen A."/>
            <person name="Salamov A."/>
            <person name="Henrissat B."/>
            <person name="Wiebenga A."/>
            <person name="De vries R.P."/>
            <person name="Grigoriev I.V."/>
            <person name="Mortensen U.H."/>
            <person name="Andersen M.R."/>
            <person name="Baker S.E."/>
        </authorList>
    </citation>
    <scope>NUCLEOTIDE SEQUENCE [LARGE SCALE GENOMIC DNA]</scope>
    <source>
        <strain evidence="3 4">CBS 121593</strain>
    </source>
</reference>
<evidence type="ECO:0000313" key="4">
    <source>
        <dbReference type="Proteomes" id="UP000249402"/>
    </source>
</evidence>
<dbReference type="SUPFAM" id="SSF88723">
    <property type="entry name" value="PIN domain-like"/>
    <property type="match status" value="1"/>
</dbReference>
<dbReference type="VEuPathDB" id="FungiDB:BO80DRAFT_235377"/>
<dbReference type="CDD" id="cd18675">
    <property type="entry name" value="PIN_SpAst1-like"/>
    <property type="match status" value="1"/>
</dbReference>
<dbReference type="Gene3D" id="3.40.50.1010">
    <property type="entry name" value="5'-nuclease"/>
    <property type="match status" value="1"/>
</dbReference>
<dbReference type="GeneID" id="37219370"/>
<organism evidence="3 4">
    <name type="scientific">Aspergillus ibericus CBS 121593</name>
    <dbReference type="NCBI Taxonomy" id="1448316"/>
    <lineage>
        <taxon>Eukaryota</taxon>
        <taxon>Fungi</taxon>
        <taxon>Dikarya</taxon>
        <taxon>Ascomycota</taxon>
        <taxon>Pezizomycotina</taxon>
        <taxon>Eurotiomycetes</taxon>
        <taxon>Eurotiomycetidae</taxon>
        <taxon>Eurotiales</taxon>
        <taxon>Aspergillaceae</taxon>
        <taxon>Aspergillus</taxon>
        <taxon>Aspergillus subgen. Circumdati</taxon>
    </lineage>
</organism>
<dbReference type="PANTHER" id="PTHR15665:SF1">
    <property type="entry name" value="PROTEIN ASTEROID HOMOLOG 1"/>
    <property type="match status" value="1"/>
</dbReference>
<protein>
    <recommendedName>
        <fullName evidence="2">Asteroid domain-containing protein</fullName>
    </recommendedName>
</protein>
<dbReference type="PANTHER" id="PTHR15665">
    <property type="entry name" value="ASTEROID PROTEIN"/>
    <property type="match status" value="1"/>
</dbReference>
<proteinExistence type="inferred from homology"/>
<dbReference type="Proteomes" id="UP000249402">
    <property type="component" value="Unassembled WGS sequence"/>
</dbReference>
<sequence>MGVPFLTRHLYPFAESVVLGDNPDTPQSPMPCARDVVIDGPSLVYHVSMRLLSRCDPGIQYPHLQPTCDEVSCAVMMYLLQLTILGVKIHNIFFDGALPAQKRHTRLARLERSRRKLELLRSKSPYGFQRSDSSQKARTINFETVLQRRALPAKFNNIPESPFIVPAVFEDLKHRWCRKNIASVANDVPGLDIASLDDFPWADIVAMVPGEADMYCAQRARLIGSVILTNDSDLLLHDLGSLGSVVLLDSVELGVCSVSSPQRLQIRALRLCPAQVAHRLGTVNLLSLAYELKTHPDTGIRQLIQRSKYIDGSPEYISGFRLFAEEYESNPSFEREAACLSYPQCFDPRISELFSLYRGWGAQRFEGPPHMYLLVLNEDPTRQCAWVQGKVYRVMGYSALNMSYAINERYSFVDEYVRRGGRITADRISMRDKKWIMMEVRSLSTLLNTVRDHLGIDMKSPIYWRMFALYVIYDGQTGPPAPSKEHLTRFLRLGYMGKKLHWTDIHLLAQMQSVLYSLRILKQLLGFADFSGDQTIQTDSILDSLPPLYILMRSAREMAEEFSIGCSVSELVSRFVHLLGQSPYSEDAANCETDWCEYADDSAEINEFCAIRASLPPKTPSNIYELLSQE</sequence>
<dbReference type="RefSeq" id="XP_025578713.1">
    <property type="nucleotide sequence ID" value="XM_025714505.1"/>
</dbReference>
<dbReference type="STRING" id="1448316.A0A395H9S6"/>
<comment type="similarity">
    <text evidence="1">Belongs to the asteroid family.</text>
</comment>
<dbReference type="Pfam" id="PF12813">
    <property type="entry name" value="XPG_I_2"/>
    <property type="match status" value="1"/>
</dbReference>
<dbReference type="AlphaFoldDB" id="A0A395H9S6"/>
<evidence type="ECO:0000313" key="3">
    <source>
        <dbReference type="EMBL" id="RAL04386.1"/>
    </source>
</evidence>